<dbReference type="Pfam" id="PF00432">
    <property type="entry name" value="Prenyltrans"/>
    <property type="match status" value="1"/>
</dbReference>
<evidence type="ECO:0000256" key="11">
    <source>
        <dbReference type="ARBA" id="ARBA00022842"/>
    </source>
</evidence>
<dbReference type="InterPro" id="IPR008930">
    <property type="entry name" value="Terpenoid_cyclase/PrenylTrfase"/>
</dbReference>
<organism evidence="14 15">
    <name type="scientific">Saccoglossus kowalevskii</name>
    <name type="common">Acorn worm</name>
    <dbReference type="NCBI Taxonomy" id="10224"/>
    <lineage>
        <taxon>Eukaryota</taxon>
        <taxon>Metazoa</taxon>
        <taxon>Hemichordata</taxon>
        <taxon>Enteropneusta</taxon>
        <taxon>Harrimaniidae</taxon>
        <taxon>Saccoglossus</taxon>
    </lineage>
</organism>
<dbReference type="EC" id="2.5.1.59" evidence="4"/>
<evidence type="ECO:0000256" key="10">
    <source>
        <dbReference type="ARBA" id="ARBA00022833"/>
    </source>
</evidence>
<keyword evidence="10" id="KW-0862">Zinc</keyword>
<dbReference type="Proteomes" id="UP000694865">
    <property type="component" value="Unplaced"/>
</dbReference>
<dbReference type="GeneID" id="100378658"/>
<sequence length="357" mass="39997">MASDAVRQDFWREKHVKFFRRCLNVLPEQYSSLDTNRLTIAFFALSGLDVLDALDVIEKEKESIIDWIYSLQVLPDDTNKNISQCGFRGWRIGAPYNPSKESSVCLAYDSGHVAMTYTAIASLLILGDDLSRLNKAAILSALRTLQLPDGSFCAIPEGSENDMRFVYCASCICYMLDDWSGMDVDMAATFINQSLSYEYGIAQGPGLEGHGGPTFCGIASLVLMQQLDSIFTNKQIERIKRWCIFRQQSGFQGRPNKPVDTCYSFWVGATLKLLGAFEQIDYSSNRNYILSTQDNVTGGFSKWPDCHPDALHSYFGVCGLSLMKEPGLNPIHAAVNITQRASSHLSKIHEQWRQDKS</sequence>
<evidence type="ECO:0000256" key="12">
    <source>
        <dbReference type="ARBA" id="ARBA00031713"/>
    </source>
</evidence>
<reference evidence="15" key="1">
    <citation type="submission" date="2025-08" db="UniProtKB">
        <authorList>
            <consortium name="RefSeq"/>
        </authorList>
    </citation>
    <scope>IDENTIFICATION</scope>
    <source>
        <tissue evidence="15">Testes</tissue>
    </source>
</reference>
<name>A0ABM0GLY8_SACKO</name>
<evidence type="ECO:0000256" key="9">
    <source>
        <dbReference type="ARBA" id="ARBA00022737"/>
    </source>
</evidence>
<dbReference type="InterPro" id="IPR045089">
    <property type="entry name" value="PGGT1B-like"/>
</dbReference>
<feature type="domain" description="Prenyltransferase alpha-alpha toroid" evidence="13">
    <location>
        <begin position="12"/>
        <end position="337"/>
    </location>
</feature>
<dbReference type="RefSeq" id="XP_002732865.1">
    <property type="nucleotide sequence ID" value="XM_002732819.2"/>
</dbReference>
<keyword evidence="6" id="KW-0637">Prenyltransferase</keyword>
<evidence type="ECO:0000256" key="6">
    <source>
        <dbReference type="ARBA" id="ARBA00022602"/>
    </source>
</evidence>
<keyword evidence="14" id="KW-1185">Reference proteome</keyword>
<evidence type="ECO:0000256" key="3">
    <source>
        <dbReference type="ARBA" id="ARBA00010497"/>
    </source>
</evidence>
<evidence type="ECO:0000256" key="8">
    <source>
        <dbReference type="ARBA" id="ARBA00022723"/>
    </source>
</evidence>
<dbReference type="InterPro" id="IPR001330">
    <property type="entry name" value="Prenyltrans"/>
</dbReference>
<keyword evidence="7" id="KW-0808">Transferase</keyword>
<gene>
    <name evidence="15" type="primary">LOC100378658</name>
</gene>
<evidence type="ECO:0000256" key="2">
    <source>
        <dbReference type="ARBA" id="ARBA00001947"/>
    </source>
</evidence>
<proteinExistence type="inferred from homology"/>
<comment type="similarity">
    <text evidence="3">Belongs to the protein prenyltransferase subunit beta family.</text>
</comment>
<dbReference type="CDD" id="cd02895">
    <property type="entry name" value="GGTase-I"/>
    <property type="match status" value="1"/>
</dbReference>
<dbReference type="Gene3D" id="1.50.10.20">
    <property type="match status" value="1"/>
</dbReference>
<evidence type="ECO:0000256" key="7">
    <source>
        <dbReference type="ARBA" id="ARBA00022679"/>
    </source>
</evidence>
<dbReference type="InterPro" id="IPR041960">
    <property type="entry name" value="GGTase_I_beta"/>
</dbReference>
<evidence type="ECO:0000256" key="4">
    <source>
        <dbReference type="ARBA" id="ARBA00012700"/>
    </source>
</evidence>
<comment type="cofactor">
    <cofactor evidence="1">
        <name>Mg(2+)</name>
        <dbReference type="ChEBI" id="CHEBI:18420"/>
    </cofactor>
</comment>
<accession>A0ABM0GLY8</accession>
<dbReference type="SUPFAM" id="SSF48239">
    <property type="entry name" value="Terpenoid cyclases/Protein prenyltransferases"/>
    <property type="match status" value="1"/>
</dbReference>
<evidence type="ECO:0000313" key="15">
    <source>
        <dbReference type="RefSeq" id="XP_002732865.1"/>
    </source>
</evidence>
<dbReference type="PANTHER" id="PTHR11774:SF4">
    <property type="entry name" value="GERANYLGERANYL TRANSFERASE TYPE-1 SUBUNIT BETA"/>
    <property type="match status" value="1"/>
</dbReference>
<evidence type="ECO:0000259" key="13">
    <source>
        <dbReference type="Pfam" id="PF00432"/>
    </source>
</evidence>
<comment type="cofactor">
    <cofactor evidence="2">
        <name>Zn(2+)</name>
        <dbReference type="ChEBI" id="CHEBI:29105"/>
    </cofactor>
</comment>
<keyword evidence="8" id="KW-0479">Metal-binding</keyword>
<dbReference type="PANTHER" id="PTHR11774">
    <property type="entry name" value="GERANYLGERANYL TRANSFERASE TYPE BETA SUBUNIT"/>
    <property type="match status" value="1"/>
</dbReference>
<evidence type="ECO:0000313" key="14">
    <source>
        <dbReference type="Proteomes" id="UP000694865"/>
    </source>
</evidence>
<protein>
    <recommendedName>
        <fullName evidence="5">Geranylgeranyl transferase type-1 subunit beta</fullName>
        <ecNumber evidence="4">2.5.1.59</ecNumber>
    </recommendedName>
    <alternativeName>
        <fullName evidence="12">Geranylgeranyl transferase type I subunit beta</fullName>
    </alternativeName>
</protein>
<keyword evidence="11" id="KW-0460">Magnesium</keyword>
<evidence type="ECO:0000256" key="1">
    <source>
        <dbReference type="ARBA" id="ARBA00001946"/>
    </source>
</evidence>
<keyword evidence="9" id="KW-0677">Repeat</keyword>
<evidence type="ECO:0000256" key="5">
    <source>
        <dbReference type="ARBA" id="ARBA00020603"/>
    </source>
</evidence>